<dbReference type="GO" id="GO:0012505">
    <property type="term" value="C:endomembrane system"/>
    <property type="evidence" value="ECO:0007669"/>
    <property type="project" value="TreeGrafter"/>
</dbReference>
<protein>
    <recommendedName>
        <fullName evidence="3">Cytochrome b5 heme-binding domain-containing protein</fullName>
    </recommendedName>
</protein>
<proteinExistence type="inferred from homology"/>
<dbReference type="InterPro" id="IPR001199">
    <property type="entry name" value="Cyt_B5-like_heme/steroid-bd"/>
</dbReference>
<dbReference type="SUPFAM" id="SSF55856">
    <property type="entry name" value="Cytochrome b5-like heme/steroid binding domain"/>
    <property type="match status" value="1"/>
</dbReference>
<dbReference type="OrthoDB" id="10257697at2759"/>
<sequence>RLVTPEELRRHDGIQEPTLWLAILGEVFDVTKGERHYGAQGGYAGFVAKDGTRAFHTGRFDTAEGLTPDVSGLPDAALLALREWADFYARDYARVGRLAPGHYHDERGEPTPARLDFDAAVERARTEKASAAANDERFPACRARWSQDTGGEVWCERDAGYPRKELTHGSNGKPRVRCACFPDEGFSDNRQLYPGCASNARRC</sequence>
<evidence type="ECO:0000256" key="1">
    <source>
        <dbReference type="ARBA" id="ARBA00022665"/>
    </source>
</evidence>
<dbReference type="InterPro" id="IPR050577">
    <property type="entry name" value="MAPR/NEUFC/NENF-like"/>
</dbReference>
<evidence type="ECO:0000313" key="5">
    <source>
        <dbReference type="Proteomes" id="UP000002009"/>
    </source>
</evidence>
<gene>
    <name evidence="4" type="ORF">MICPUN_72181</name>
</gene>
<evidence type="ECO:0000313" key="4">
    <source>
        <dbReference type="EMBL" id="ACO65069.1"/>
    </source>
</evidence>
<dbReference type="InParanoid" id="C1E9P1"/>
<dbReference type="GeneID" id="8244746"/>
<dbReference type="Proteomes" id="UP000002009">
    <property type="component" value="Chromosome 7"/>
</dbReference>
<feature type="non-terminal residue" evidence="4">
    <location>
        <position position="1"/>
    </location>
</feature>
<dbReference type="AlphaFoldDB" id="C1E9P1"/>
<dbReference type="KEGG" id="mis:MICPUN_72181"/>
<reference evidence="4 5" key="1">
    <citation type="journal article" date="2009" name="Science">
        <title>Green evolution and dynamic adaptations revealed by genomes of the marine picoeukaryotes Micromonas.</title>
        <authorList>
            <person name="Worden A.Z."/>
            <person name="Lee J.H."/>
            <person name="Mock T."/>
            <person name="Rouze P."/>
            <person name="Simmons M.P."/>
            <person name="Aerts A.L."/>
            <person name="Allen A.E."/>
            <person name="Cuvelier M.L."/>
            <person name="Derelle E."/>
            <person name="Everett M.V."/>
            <person name="Foulon E."/>
            <person name="Grimwood J."/>
            <person name="Gundlach H."/>
            <person name="Henrissat B."/>
            <person name="Napoli C."/>
            <person name="McDonald S.M."/>
            <person name="Parker M.S."/>
            <person name="Rombauts S."/>
            <person name="Salamov A."/>
            <person name="Von Dassow P."/>
            <person name="Badger J.H."/>
            <person name="Coutinho P.M."/>
            <person name="Demir E."/>
            <person name="Dubchak I."/>
            <person name="Gentemann C."/>
            <person name="Eikrem W."/>
            <person name="Gready J.E."/>
            <person name="John U."/>
            <person name="Lanier W."/>
            <person name="Lindquist E.A."/>
            <person name="Lucas S."/>
            <person name="Mayer K.F."/>
            <person name="Moreau H."/>
            <person name="Not F."/>
            <person name="Otillar R."/>
            <person name="Panaud O."/>
            <person name="Pangilinan J."/>
            <person name="Paulsen I."/>
            <person name="Piegu B."/>
            <person name="Poliakov A."/>
            <person name="Robbens S."/>
            <person name="Schmutz J."/>
            <person name="Toulza E."/>
            <person name="Wyss T."/>
            <person name="Zelensky A."/>
            <person name="Zhou K."/>
            <person name="Armbrust E.V."/>
            <person name="Bhattacharya D."/>
            <person name="Goodenough U.W."/>
            <person name="Van de Peer Y."/>
            <person name="Grigoriev I.V."/>
        </authorList>
    </citation>
    <scope>NUCLEOTIDE SEQUENCE [LARGE SCALE GENOMIC DNA]</scope>
    <source>
        <strain evidence="5">RCC299 / NOUM17</strain>
    </source>
</reference>
<dbReference type="EMBL" id="CP001328">
    <property type="protein sequence ID" value="ACO65069.1"/>
    <property type="molecule type" value="Genomic_DNA"/>
</dbReference>
<comment type="similarity">
    <text evidence="2">Belongs to the cytochrome b5 family. MAPR subfamily.</text>
</comment>
<accession>C1E9P1</accession>
<dbReference type="PANTHER" id="PTHR10281">
    <property type="entry name" value="MEMBRANE-ASSOCIATED PROGESTERONE RECEPTOR COMPONENT-RELATED"/>
    <property type="match status" value="1"/>
</dbReference>
<dbReference type="GO" id="GO:0016020">
    <property type="term" value="C:membrane"/>
    <property type="evidence" value="ECO:0007669"/>
    <property type="project" value="TreeGrafter"/>
</dbReference>
<evidence type="ECO:0000256" key="2">
    <source>
        <dbReference type="ARBA" id="ARBA00038357"/>
    </source>
</evidence>
<dbReference type="RefSeq" id="XP_002503811.1">
    <property type="nucleotide sequence ID" value="XM_002503765.1"/>
</dbReference>
<feature type="non-terminal residue" evidence="4">
    <location>
        <position position="203"/>
    </location>
</feature>
<feature type="domain" description="Cytochrome b5 heme-binding" evidence="3">
    <location>
        <begin position="3"/>
        <end position="99"/>
    </location>
</feature>
<dbReference type="SMART" id="SM01117">
    <property type="entry name" value="Cyt-b5"/>
    <property type="match status" value="1"/>
</dbReference>
<dbReference type="Gene3D" id="3.10.120.10">
    <property type="entry name" value="Cytochrome b5-like heme/steroid binding domain"/>
    <property type="match status" value="1"/>
</dbReference>
<dbReference type="InterPro" id="IPR036400">
    <property type="entry name" value="Cyt_B5-like_heme/steroid_sf"/>
</dbReference>
<dbReference type="eggNOG" id="KOG1108">
    <property type="taxonomic scope" value="Eukaryota"/>
</dbReference>
<name>C1E9P1_MICCC</name>
<dbReference type="Pfam" id="PF00173">
    <property type="entry name" value="Cyt-b5"/>
    <property type="match status" value="1"/>
</dbReference>
<dbReference type="FunCoup" id="C1E9P1">
    <property type="interactions" value="1500"/>
</dbReference>
<keyword evidence="1" id="KW-0446">Lipid-binding</keyword>
<organism evidence="4 5">
    <name type="scientific">Micromonas commoda (strain RCC299 / NOUM17 / CCMP2709)</name>
    <name type="common">Picoplanktonic green alga</name>
    <dbReference type="NCBI Taxonomy" id="296587"/>
    <lineage>
        <taxon>Eukaryota</taxon>
        <taxon>Viridiplantae</taxon>
        <taxon>Chlorophyta</taxon>
        <taxon>Mamiellophyceae</taxon>
        <taxon>Mamiellales</taxon>
        <taxon>Mamiellaceae</taxon>
        <taxon>Micromonas</taxon>
    </lineage>
</organism>
<keyword evidence="1" id="KW-0754">Steroid-binding</keyword>
<evidence type="ECO:0000259" key="3">
    <source>
        <dbReference type="SMART" id="SM01117"/>
    </source>
</evidence>
<dbReference type="PANTHER" id="PTHR10281:SF4">
    <property type="entry name" value="NEUFERRICIN"/>
    <property type="match status" value="1"/>
</dbReference>
<dbReference type="GO" id="GO:0005496">
    <property type="term" value="F:steroid binding"/>
    <property type="evidence" value="ECO:0007669"/>
    <property type="project" value="UniProtKB-KW"/>
</dbReference>
<keyword evidence="5" id="KW-1185">Reference proteome</keyword>